<evidence type="ECO:0000256" key="1">
    <source>
        <dbReference type="ARBA" id="ARBA00038101"/>
    </source>
</evidence>
<protein>
    <submittedName>
        <fullName evidence="2">14579_t:CDS:1</fullName>
    </submittedName>
</protein>
<dbReference type="CDD" id="cd21037">
    <property type="entry name" value="MLKL_NTD"/>
    <property type="match status" value="1"/>
</dbReference>
<gene>
    <name evidence="2" type="ORF">CPELLU_LOCUS16138</name>
</gene>
<dbReference type="InterPro" id="IPR059179">
    <property type="entry name" value="MLKL-like_MCAfunc"/>
</dbReference>
<name>A0A9N9JHF1_9GLOM</name>
<sequence>FEMVLQQIKDFAIDVTQLQGYKKLFKANLVSEKFIQLTNDFNRVMKDLNFTLAISSDVQRINNQKNLKKELDKMKKFFFEFEERNSKQLNMLYEELLIIKKQMSNKANDSTSIINEIQTQPIAPNELKDPFSGQKDDIRDVIIKKVFGEYEKELSELKVKYVKAGYSYGLLPDKSIDLDRMNSVCAKTMMPDIEFKELEFDNNAFEMIMSLKEGIELHYKGDEKSYYLSKSYVIDENLKEAKKLFKEAADYGIADAQLNYAFTLIKDIKNLKKQKEFLKYLKLSADQRNEEAEYHLGKLYLKGSIVEADREIGLSYLWLAALNDHVKA</sequence>
<dbReference type="Gene3D" id="1.20.930.20">
    <property type="entry name" value="Adaptor protein Cbl, N-terminal domain"/>
    <property type="match status" value="1"/>
</dbReference>
<evidence type="ECO:0000313" key="2">
    <source>
        <dbReference type="EMBL" id="CAG8776305.1"/>
    </source>
</evidence>
<evidence type="ECO:0000313" key="3">
    <source>
        <dbReference type="Proteomes" id="UP000789759"/>
    </source>
</evidence>
<dbReference type="OrthoDB" id="2484557at2759"/>
<dbReference type="PANTHER" id="PTHR11102:SF160">
    <property type="entry name" value="ERAD-ASSOCIATED E3 UBIQUITIN-PROTEIN LIGASE COMPONENT HRD3"/>
    <property type="match status" value="1"/>
</dbReference>
<dbReference type="InterPro" id="IPR006597">
    <property type="entry name" value="Sel1-like"/>
</dbReference>
<dbReference type="AlphaFoldDB" id="A0A9N9JHF1"/>
<dbReference type="GO" id="GO:0007166">
    <property type="term" value="P:cell surface receptor signaling pathway"/>
    <property type="evidence" value="ECO:0007669"/>
    <property type="project" value="InterPro"/>
</dbReference>
<dbReference type="EMBL" id="CAJVQA010022957">
    <property type="protein sequence ID" value="CAG8776305.1"/>
    <property type="molecule type" value="Genomic_DNA"/>
</dbReference>
<dbReference type="SUPFAM" id="SSF81901">
    <property type="entry name" value="HCP-like"/>
    <property type="match status" value="1"/>
</dbReference>
<accession>A0A9N9JHF1</accession>
<organism evidence="2 3">
    <name type="scientific">Cetraspora pellucida</name>
    <dbReference type="NCBI Taxonomy" id="1433469"/>
    <lineage>
        <taxon>Eukaryota</taxon>
        <taxon>Fungi</taxon>
        <taxon>Fungi incertae sedis</taxon>
        <taxon>Mucoromycota</taxon>
        <taxon>Glomeromycotina</taxon>
        <taxon>Glomeromycetes</taxon>
        <taxon>Diversisporales</taxon>
        <taxon>Gigasporaceae</taxon>
        <taxon>Cetraspora</taxon>
    </lineage>
</organism>
<reference evidence="2" key="1">
    <citation type="submission" date="2021-06" db="EMBL/GenBank/DDBJ databases">
        <authorList>
            <person name="Kallberg Y."/>
            <person name="Tangrot J."/>
            <person name="Rosling A."/>
        </authorList>
    </citation>
    <scope>NUCLEOTIDE SEQUENCE</scope>
    <source>
        <strain evidence="2">FL966</strain>
    </source>
</reference>
<dbReference type="InterPro" id="IPR036537">
    <property type="entry name" value="Adaptor_Cbl_N_dom_sf"/>
</dbReference>
<feature type="non-terminal residue" evidence="2">
    <location>
        <position position="328"/>
    </location>
</feature>
<proteinExistence type="inferred from homology"/>
<comment type="caution">
    <text evidence="2">The sequence shown here is derived from an EMBL/GenBank/DDBJ whole genome shotgun (WGS) entry which is preliminary data.</text>
</comment>
<dbReference type="InterPro" id="IPR011990">
    <property type="entry name" value="TPR-like_helical_dom_sf"/>
</dbReference>
<dbReference type="SMART" id="SM00671">
    <property type="entry name" value="SEL1"/>
    <property type="match status" value="1"/>
</dbReference>
<dbReference type="PANTHER" id="PTHR11102">
    <property type="entry name" value="SEL-1-LIKE PROTEIN"/>
    <property type="match status" value="1"/>
</dbReference>
<dbReference type="Proteomes" id="UP000789759">
    <property type="component" value="Unassembled WGS sequence"/>
</dbReference>
<keyword evidence="3" id="KW-1185">Reference proteome</keyword>
<dbReference type="Gene3D" id="1.25.40.10">
    <property type="entry name" value="Tetratricopeptide repeat domain"/>
    <property type="match status" value="1"/>
</dbReference>
<comment type="similarity">
    <text evidence="1">Belongs to the sel-1 family.</text>
</comment>
<dbReference type="InterPro" id="IPR050767">
    <property type="entry name" value="Sel1_AlgK"/>
</dbReference>